<organism evidence="2 3">
    <name type="scientific">Acidianus hospitalis</name>
    <dbReference type="NCBI Taxonomy" id="563177"/>
    <lineage>
        <taxon>Archaea</taxon>
        <taxon>Thermoproteota</taxon>
        <taxon>Thermoprotei</taxon>
        <taxon>Sulfolobales</taxon>
        <taxon>Sulfolobaceae</taxon>
        <taxon>Acidianus</taxon>
    </lineage>
</organism>
<comment type="caution">
    <text evidence="2">The sequence shown here is derived from an EMBL/GenBank/DDBJ whole genome shotgun (WGS) entry which is preliminary data.</text>
</comment>
<dbReference type="EMBL" id="QEFD01000231">
    <property type="protein sequence ID" value="PVU74230.1"/>
    <property type="molecule type" value="Genomic_DNA"/>
</dbReference>
<dbReference type="PANTHER" id="PTHR43581">
    <property type="entry name" value="ATP/GTP PHOSPHATASE"/>
    <property type="match status" value="1"/>
</dbReference>
<evidence type="ECO:0000256" key="1">
    <source>
        <dbReference type="SAM" id="Coils"/>
    </source>
</evidence>
<accession>A0A2T9X2B4</accession>
<protein>
    <recommendedName>
        <fullName evidence="4">AAA domain-containing protein</fullName>
    </recommendedName>
</protein>
<dbReference type="Gene3D" id="3.40.50.300">
    <property type="entry name" value="P-loop containing nucleotide triphosphate hydrolases"/>
    <property type="match status" value="1"/>
</dbReference>
<sequence>MKLIARNLGPIHYADLDFNDKIIIIGPNSSGKTFLSTVFYILYGPINVLPFIPKEVNIKLEEGITDLELNLKDFEDDLSEYYKKVIELTFSNPKNLITFGEDKCVIENDALSLTIGSDDNVNAKVKESPINIKIEYKKTQGPLAAISRTNDRLFVIGDEENAKRLLISAVLELFYEKYNPIAFVSTERISVLSMNNLISNYVYSPIVASQNKPLILDFMRWLYPIEEKFYGVKFTIDNGKLSAEIKGKKVPLSVISTGVAQLSVIEMLVENPVLKTLIIEEPEINLHTDMQIEIGKYLSKVNNKNMFITTHSEWFTVAFAYYFRDVKVYELRKKDNDLFESKEIKVNEDGTLESLETIHKPEEEFLNRMISEILSKNDK</sequence>
<feature type="coiled-coil region" evidence="1">
    <location>
        <begin position="57"/>
        <end position="84"/>
    </location>
</feature>
<dbReference type="Proteomes" id="UP000245638">
    <property type="component" value="Unassembled WGS sequence"/>
</dbReference>
<proteinExistence type="predicted"/>
<keyword evidence="1" id="KW-0175">Coiled coil</keyword>
<dbReference type="InterPro" id="IPR027417">
    <property type="entry name" value="P-loop_NTPase"/>
</dbReference>
<dbReference type="SUPFAM" id="SSF52540">
    <property type="entry name" value="P-loop containing nucleoside triphosphate hydrolases"/>
    <property type="match status" value="1"/>
</dbReference>
<dbReference type="AlphaFoldDB" id="A0A2T9X2B4"/>
<evidence type="ECO:0000313" key="3">
    <source>
        <dbReference type="Proteomes" id="UP000245638"/>
    </source>
</evidence>
<dbReference type="InterPro" id="IPR051396">
    <property type="entry name" value="Bact_Antivir_Def_Nuclease"/>
</dbReference>
<evidence type="ECO:0000313" key="2">
    <source>
        <dbReference type="EMBL" id="PVU74230.1"/>
    </source>
</evidence>
<evidence type="ECO:0008006" key="4">
    <source>
        <dbReference type="Google" id="ProtNLM"/>
    </source>
</evidence>
<gene>
    <name evidence="2" type="ORF">DDW13_08085</name>
</gene>
<dbReference type="PANTHER" id="PTHR43581:SF4">
    <property type="entry name" value="ATP_GTP PHOSPHATASE"/>
    <property type="match status" value="1"/>
</dbReference>
<reference evidence="2 3" key="1">
    <citation type="journal article" date="2015" name="Appl. Environ. Microbiol.">
        <title>Nanoarchaeota, Their Sulfolobales Host, and Nanoarchaeota Virus Distribution across Yellowstone National Park Hot Springs.</title>
        <authorList>
            <person name="Munson-McGee J.H."/>
            <person name="Field E.K."/>
            <person name="Bateson M."/>
            <person name="Rooney C."/>
            <person name="Stepanauskas R."/>
            <person name="Young M.J."/>
        </authorList>
    </citation>
    <scope>NUCLEOTIDE SEQUENCE [LARGE SCALE GENOMIC DNA]</scope>
    <source>
        <strain evidence="2">SCGC AC-742_N10</strain>
    </source>
</reference>
<name>A0A2T9X2B4_9CREN</name>